<sequence>MKLSKALMLTMREVPAEAEISSHQLMLRAGLMRKMASGVYNYMPMGLKALKKVEDIIRDEMDKAGAQEFLASALIPAELWKESGRWDTMGPEMFRLKDRNDRDFCLGPTHEEVFTDIARNEIKSYKQLPITLYQIQTKYRDERRPRFGVMRSREFVMKDAYSFDKDSEGLDISYNAMYEAYKNIFFRCDIECKAAEADSGAMGGSGSAEFMVKSEVGEDDIVFCSACDYAANIEKSPATAEVMKKEELKNLEKIHTPNAKTIEELVSFFKVDSKMFAKTLIYKIDEKVVGVMVRGDREANEVKIVNALGGAVEVELADDKTVFDATSAKTGFAGPINLKVDELLVDEEVSNMYNFIVGANETDYHYTNVNYNRDFTGKVGDFRKVTEGEKCPKCGAPINIARGIEVGHIFKLGTKYSESMNAVFTDQDGTQKPFIMGCYGIGVNRTLAAVIEQHNDENGIIWPLEVAPYQVIVVPAVFKDEVQMKKAEELYDALKAIGVDVILDDRNERAGIKFKDADLLGIPMRITVGKKIAEGEVEFKLRSSADLEVIAYDKVIDRVKEEFKKI</sequence>
<dbReference type="Pfam" id="PF04073">
    <property type="entry name" value="tRNA_edit"/>
    <property type="match status" value="1"/>
</dbReference>
<dbReference type="PRINTS" id="PR01046">
    <property type="entry name" value="TRNASYNTHPRO"/>
</dbReference>
<keyword evidence="6 12" id="KW-0067">ATP-binding</keyword>
<comment type="domain">
    <text evidence="12">Consists of three domains: the N-terminal catalytic domain, the editing domain and the C-terminal anticodon-binding domain.</text>
</comment>
<dbReference type="GO" id="GO:0005524">
    <property type="term" value="F:ATP binding"/>
    <property type="evidence" value="ECO:0007669"/>
    <property type="project" value="UniProtKB-UniRule"/>
</dbReference>
<dbReference type="NCBIfam" id="TIGR00409">
    <property type="entry name" value="proS_fam_II"/>
    <property type="match status" value="1"/>
</dbReference>
<evidence type="ECO:0000256" key="4">
    <source>
        <dbReference type="ARBA" id="ARBA00022598"/>
    </source>
</evidence>
<dbReference type="EMBL" id="CP002160">
    <property type="protein sequence ID" value="ADL53424.1"/>
    <property type="molecule type" value="Genomic_DNA"/>
</dbReference>
<evidence type="ECO:0000256" key="12">
    <source>
        <dbReference type="HAMAP-Rule" id="MF_01569"/>
    </source>
</evidence>
<evidence type="ECO:0000256" key="11">
    <source>
        <dbReference type="ARBA" id="ARBA00060755"/>
    </source>
</evidence>
<dbReference type="GO" id="GO:0140096">
    <property type="term" value="F:catalytic activity, acting on a protein"/>
    <property type="evidence" value="ECO:0007669"/>
    <property type="project" value="UniProtKB-ARBA"/>
</dbReference>
<dbReference type="EC" id="6.1.1.15" evidence="12"/>
<proteinExistence type="inferred from homology"/>
<dbReference type="Pfam" id="PF00587">
    <property type="entry name" value="tRNA-synt_2b"/>
    <property type="match status" value="1"/>
</dbReference>
<dbReference type="STRING" id="573061.Clocel_3754"/>
<dbReference type="InterPro" id="IPR002316">
    <property type="entry name" value="Pro-tRNA-ligase_IIa"/>
</dbReference>
<dbReference type="SUPFAM" id="SSF52954">
    <property type="entry name" value="Class II aaRS ABD-related"/>
    <property type="match status" value="1"/>
</dbReference>
<dbReference type="eggNOG" id="COG0442">
    <property type="taxonomic scope" value="Bacteria"/>
</dbReference>
<organism evidence="14 15">
    <name type="scientific">Clostridium cellulovorans (strain ATCC 35296 / DSM 3052 / OCM 3 / 743B)</name>
    <dbReference type="NCBI Taxonomy" id="573061"/>
    <lineage>
        <taxon>Bacteria</taxon>
        <taxon>Bacillati</taxon>
        <taxon>Bacillota</taxon>
        <taxon>Clostridia</taxon>
        <taxon>Eubacteriales</taxon>
        <taxon>Clostridiaceae</taxon>
        <taxon>Clostridium</taxon>
    </lineage>
</organism>
<dbReference type="HAMAP" id="MF_01569">
    <property type="entry name" value="Pro_tRNA_synth_type1"/>
    <property type="match status" value="1"/>
</dbReference>
<dbReference type="InterPro" id="IPR007214">
    <property type="entry name" value="YbaK/aa-tRNA-synth-assoc-dom"/>
</dbReference>
<dbReference type="Pfam" id="PF03129">
    <property type="entry name" value="HGTP_anticodon"/>
    <property type="match status" value="1"/>
</dbReference>
<dbReference type="AlphaFoldDB" id="D9SXC1"/>
<dbReference type="GO" id="GO:0002161">
    <property type="term" value="F:aminoacyl-tRNA deacylase activity"/>
    <property type="evidence" value="ECO:0007669"/>
    <property type="project" value="InterPro"/>
</dbReference>
<keyword evidence="5 12" id="KW-0547">Nucleotide-binding</keyword>
<dbReference type="InterPro" id="IPR045864">
    <property type="entry name" value="aa-tRNA-synth_II/BPL/LPL"/>
</dbReference>
<evidence type="ECO:0000256" key="3">
    <source>
        <dbReference type="ARBA" id="ARBA00022490"/>
    </source>
</evidence>
<dbReference type="FunFam" id="3.30.930.10:FF:000065">
    <property type="entry name" value="Proline--tRNA ligase"/>
    <property type="match status" value="1"/>
</dbReference>
<dbReference type="KEGG" id="ccb:Clocel_3754"/>
<dbReference type="InterPro" id="IPR044140">
    <property type="entry name" value="ProRS_anticodon_short"/>
</dbReference>
<dbReference type="RefSeq" id="WP_010073762.1">
    <property type="nucleotide sequence ID" value="NC_014393.1"/>
</dbReference>
<dbReference type="GO" id="GO:0016740">
    <property type="term" value="F:transferase activity"/>
    <property type="evidence" value="ECO:0007669"/>
    <property type="project" value="UniProtKB-ARBA"/>
</dbReference>
<dbReference type="PIRSF" id="PIRSF001535">
    <property type="entry name" value="ProRS_1"/>
    <property type="match status" value="1"/>
</dbReference>
<dbReference type="Gene3D" id="3.40.50.800">
    <property type="entry name" value="Anticodon-binding domain"/>
    <property type="match status" value="1"/>
</dbReference>
<dbReference type="InterPro" id="IPR033730">
    <property type="entry name" value="ProRS_core_prok"/>
</dbReference>
<evidence type="ECO:0000256" key="5">
    <source>
        <dbReference type="ARBA" id="ARBA00022741"/>
    </source>
</evidence>
<comment type="subcellular location">
    <subcellularLocation>
        <location evidence="1 12">Cytoplasm</location>
    </subcellularLocation>
</comment>
<reference evidence="14 15" key="1">
    <citation type="submission" date="2010-08" db="EMBL/GenBank/DDBJ databases">
        <title>Complete sequence of Clostridium cellulovorans 743B.</title>
        <authorList>
            <consortium name="US DOE Joint Genome Institute"/>
            <person name="Lucas S."/>
            <person name="Copeland A."/>
            <person name="Lapidus A."/>
            <person name="Cheng J.-F."/>
            <person name="Bruce D."/>
            <person name="Goodwin L."/>
            <person name="Pitluck S."/>
            <person name="Chertkov O."/>
            <person name="Detter J.C."/>
            <person name="Han C."/>
            <person name="Tapia R."/>
            <person name="Land M."/>
            <person name="Hauser L."/>
            <person name="Chang Y.-J."/>
            <person name="Jeffries C."/>
            <person name="Kyrpides N."/>
            <person name="Ivanova N."/>
            <person name="Mikhailova N."/>
            <person name="Hemme C.L."/>
            <person name="Woyke T."/>
        </authorList>
    </citation>
    <scope>NUCLEOTIDE SEQUENCE [LARGE SCALE GENOMIC DNA]</scope>
    <source>
        <strain evidence="15">ATCC 35296 / DSM 3052 / OCM 3 / 743B</strain>
    </source>
</reference>
<dbReference type="InterPro" id="IPR023717">
    <property type="entry name" value="Pro-tRNA-Synthase_IIa_type1"/>
</dbReference>
<dbReference type="Proteomes" id="UP000002730">
    <property type="component" value="Chromosome"/>
</dbReference>
<comment type="similarity">
    <text evidence="11 12">Belongs to the class-II aminoacyl-tRNA synthetase family. ProS type 1 subfamily.</text>
</comment>
<evidence type="ECO:0000256" key="6">
    <source>
        <dbReference type="ARBA" id="ARBA00022840"/>
    </source>
</evidence>
<dbReference type="NCBIfam" id="NF006625">
    <property type="entry name" value="PRK09194.1"/>
    <property type="match status" value="1"/>
</dbReference>
<dbReference type="CDD" id="cd04334">
    <property type="entry name" value="ProRS-INS"/>
    <property type="match status" value="1"/>
</dbReference>
<protein>
    <recommendedName>
        <fullName evidence="12">Proline--tRNA ligase</fullName>
        <ecNumber evidence="12">6.1.1.15</ecNumber>
    </recommendedName>
    <alternativeName>
        <fullName evidence="12">Prolyl-tRNA synthetase</fullName>
        <shortName evidence="12">ProRS</shortName>
    </alternativeName>
</protein>
<keyword evidence="4 12" id="KW-0436">Ligase</keyword>
<dbReference type="InterPro" id="IPR002314">
    <property type="entry name" value="aa-tRNA-synt_IIb"/>
</dbReference>
<dbReference type="InterPro" id="IPR004154">
    <property type="entry name" value="Anticodon-bd"/>
</dbReference>
<dbReference type="InterPro" id="IPR036621">
    <property type="entry name" value="Anticodon-bd_dom_sf"/>
</dbReference>
<evidence type="ECO:0000313" key="14">
    <source>
        <dbReference type="EMBL" id="ADL53424.1"/>
    </source>
</evidence>
<evidence type="ECO:0000256" key="7">
    <source>
        <dbReference type="ARBA" id="ARBA00022917"/>
    </source>
</evidence>
<dbReference type="InterPro" id="IPR036754">
    <property type="entry name" value="YbaK/aa-tRNA-synt-asso_dom_sf"/>
</dbReference>
<dbReference type="OrthoDB" id="9809052at2"/>
<dbReference type="HOGENOM" id="CLU_016739_0_0_9"/>
<dbReference type="CDD" id="cd00779">
    <property type="entry name" value="ProRS_core_prok"/>
    <property type="match status" value="1"/>
</dbReference>
<dbReference type="GO" id="GO:0006433">
    <property type="term" value="P:prolyl-tRNA aminoacylation"/>
    <property type="evidence" value="ECO:0007669"/>
    <property type="project" value="UniProtKB-UniRule"/>
</dbReference>
<evidence type="ECO:0000256" key="1">
    <source>
        <dbReference type="ARBA" id="ARBA00004496"/>
    </source>
</evidence>
<keyword evidence="7 12" id="KW-0648">Protein biosynthesis</keyword>
<gene>
    <name evidence="12" type="primary">proS</name>
    <name evidence="14" type="ordered locus">Clocel_3754</name>
</gene>
<feature type="domain" description="Aminoacyl-transfer RNA synthetases class-II family profile" evidence="13">
    <location>
        <begin position="38"/>
        <end position="463"/>
    </location>
</feature>
<dbReference type="Gene3D" id="3.30.930.10">
    <property type="entry name" value="Bira Bifunctional Protein, Domain 2"/>
    <property type="match status" value="2"/>
</dbReference>
<dbReference type="GO" id="GO:0004827">
    <property type="term" value="F:proline-tRNA ligase activity"/>
    <property type="evidence" value="ECO:0007669"/>
    <property type="project" value="UniProtKB-UniRule"/>
</dbReference>
<dbReference type="PANTHER" id="PTHR42753">
    <property type="entry name" value="MITOCHONDRIAL RIBOSOME PROTEIN L39/PROLYL-TRNA LIGASE FAMILY MEMBER"/>
    <property type="match status" value="1"/>
</dbReference>
<name>D9SXC1_CLOC7</name>
<keyword evidence="15" id="KW-1185">Reference proteome</keyword>
<comment type="function">
    <text evidence="10 12">Catalyzes the attachment of proline to tRNA(Pro) in a two-step reaction: proline is first activated by ATP to form Pro-AMP and then transferred to the acceptor end of tRNA(Pro). As ProRS can inadvertently accommodate and process non-cognate amino acids such as alanine and cysteine, to avoid such errors it has two additional distinct editing activities against alanine. One activity is designated as 'pretransfer' editing and involves the tRNA(Pro)-independent hydrolysis of activated Ala-AMP. The other activity is designated 'posttransfer' editing and involves deacylation of mischarged Ala-tRNA(Pro). The misacylated Cys-tRNA(Pro) is not edited by ProRS.</text>
</comment>
<accession>D9SXC1</accession>
<evidence type="ECO:0000313" key="15">
    <source>
        <dbReference type="Proteomes" id="UP000002730"/>
    </source>
</evidence>
<dbReference type="InterPro" id="IPR050062">
    <property type="entry name" value="Pro-tRNA_synthetase"/>
</dbReference>
<dbReference type="PANTHER" id="PTHR42753:SF2">
    <property type="entry name" value="PROLINE--TRNA LIGASE"/>
    <property type="match status" value="1"/>
</dbReference>
<keyword evidence="8 12" id="KW-0030">Aminoacyl-tRNA synthetase</keyword>
<dbReference type="GO" id="GO:0005829">
    <property type="term" value="C:cytosol"/>
    <property type="evidence" value="ECO:0007669"/>
    <property type="project" value="TreeGrafter"/>
</dbReference>
<dbReference type="SUPFAM" id="SSF55681">
    <property type="entry name" value="Class II aaRS and biotin synthetases"/>
    <property type="match status" value="1"/>
</dbReference>
<dbReference type="InterPro" id="IPR006195">
    <property type="entry name" value="aa-tRNA-synth_II"/>
</dbReference>
<dbReference type="PROSITE" id="PS50862">
    <property type="entry name" value="AA_TRNA_LIGASE_II"/>
    <property type="match status" value="1"/>
</dbReference>
<evidence type="ECO:0000256" key="8">
    <source>
        <dbReference type="ARBA" id="ARBA00023146"/>
    </source>
</evidence>
<evidence type="ECO:0000259" key="13">
    <source>
        <dbReference type="PROSITE" id="PS50862"/>
    </source>
</evidence>
<evidence type="ECO:0000256" key="2">
    <source>
        <dbReference type="ARBA" id="ARBA00011738"/>
    </source>
</evidence>
<comment type="catalytic activity">
    <reaction evidence="9 12">
        <text>tRNA(Pro) + L-proline + ATP = L-prolyl-tRNA(Pro) + AMP + diphosphate</text>
        <dbReference type="Rhea" id="RHEA:14305"/>
        <dbReference type="Rhea" id="RHEA-COMP:9700"/>
        <dbReference type="Rhea" id="RHEA-COMP:9702"/>
        <dbReference type="ChEBI" id="CHEBI:30616"/>
        <dbReference type="ChEBI" id="CHEBI:33019"/>
        <dbReference type="ChEBI" id="CHEBI:60039"/>
        <dbReference type="ChEBI" id="CHEBI:78442"/>
        <dbReference type="ChEBI" id="CHEBI:78532"/>
        <dbReference type="ChEBI" id="CHEBI:456215"/>
        <dbReference type="EC" id="6.1.1.15"/>
    </reaction>
</comment>
<comment type="subunit">
    <text evidence="2 12">Homodimer.</text>
</comment>
<evidence type="ECO:0000256" key="10">
    <source>
        <dbReference type="ARBA" id="ARBA00053664"/>
    </source>
</evidence>
<dbReference type="CDD" id="cd00861">
    <property type="entry name" value="ProRS_anticodon_short"/>
    <property type="match status" value="1"/>
</dbReference>
<dbReference type="FunFam" id="3.30.930.10:FF:000066">
    <property type="entry name" value="Proline--tRNA ligase"/>
    <property type="match status" value="1"/>
</dbReference>
<keyword evidence="3 12" id="KW-0963">Cytoplasm</keyword>
<evidence type="ECO:0000256" key="9">
    <source>
        <dbReference type="ARBA" id="ARBA00047671"/>
    </source>
</evidence>
<dbReference type="InterPro" id="IPR004500">
    <property type="entry name" value="Pro-tRNA-synth_IIa_bac-type"/>
</dbReference>
<dbReference type="SUPFAM" id="SSF55826">
    <property type="entry name" value="YbaK/ProRS associated domain"/>
    <property type="match status" value="1"/>
</dbReference>
<dbReference type="FunFam" id="3.40.50.800:FF:000011">
    <property type="entry name" value="Proline--tRNA ligase"/>
    <property type="match status" value="1"/>
</dbReference>